<reference evidence="2 3" key="1">
    <citation type="submission" date="2019-02" db="EMBL/GenBank/DDBJ databases">
        <title>Deep-cultivation of Planctomycetes and their phenomic and genomic characterization uncovers novel biology.</title>
        <authorList>
            <person name="Wiegand S."/>
            <person name="Jogler M."/>
            <person name="Boedeker C."/>
            <person name="Pinto D."/>
            <person name="Vollmers J."/>
            <person name="Rivas-Marin E."/>
            <person name="Kohn T."/>
            <person name="Peeters S.H."/>
            <person name="Heuer A."/>
            <person name="Rast P."/>
            <person name="Oberbeckmann S."/>
            <person name="Bunk B."/>
            <person name="Jeske O."/>
            <person name="Meyerdierks A."/>
            <person name="Storesund J.E."/>
            <person name="Kallscheuer N."/>
            <person name="Luecker S."/>
            <person name="Lage O.M."/>
            <person name="Pohl T."/>
            <person name="Merkel B.J."/>
            <person name="Hornburger P."/>
            <person name="Mueller R.-W."/>
            <person name="Bruemmer F."/>
            <person name="Labrenz M."/>
            <person name="Spormann A.M."/>
            <person name="Op den Camp H."/>
            <person name="Overmann J."/>
            <person name="Amann R."/>
            <person name="Jetten M.S.M."/>
            <person name="Mascher T."/>
            <person name="Medema M.H."/>
            <person name="Devos D.P."/>
            <person name="Kaster A.-K."/>
            <person name="Ovreas L."/>
            <person name="Rohde M."/>
            <person name="Galperin M.Y."/>
            <person name="Jogler C."/>
        </authorList>
    </citation>
    <scope>NUCLEOTIDE SEQUENCE [LARGE SCALE GENOMIC DNA]</scope>
    <source>
        <strain evidence="2 3">Mal52</strain>
    </source>
</reference>
<dbReference type="EMBL" id="CP036276">
    <property type="protein sequence ID" value="QDU46365.1"/>
    <property type="molecule type" value="Genomic_DNA"/>
</dbReference>
<dbReference type="KEGG" id="sdyn:Mal52_48840"/>
<dbReference type="RefSeq" id="WP_145378887.1">
    <property type="nucleotide sequence ID" value="NZ_CP036276.1"/>
</dbReference>
<sequence>MGIYVIAKKNVTELQTAVFYADDDGQEEAVAVFTNDDRAHVYITDSDWDQTETIAELTPIDFLQWLTSIHSKGTHYLAVNPVRDDQEQGIAQPVLNIEELLSELAAALEGKLKAPAPPPQMQTHEVEIYHCEKCGEVLRQPSGRAVPACCDQEMQKPAVDKVTTPRSGKVPSA</sequence>
<protein>
    <submittedName>
        <fullName evidence="2">Uncharacterized protein</fullName>
    </submittedName>
</protein>
<evidence type="ECO:0000256" key="1">
    <source>
        <dbReference type="SAM" id="MobiDB-lite"/>
    </source>
</evidence>
<organism evidence="2 3">
    <name type="scientific">Symmachiella dynata</name>
    <dbReference type="NCBI Taxonomy" id="2527995"/>
    <lineage>
        <taxon>Bacteria</taxon>
        <taxon>Pseudomonadati</taxon>
        <taxon>Planctomycetota</taxon>
        <taxon>Planctomycetia</taxon>
        <taxon>Planctomycetales</taxon>
        <taxon>Planctomycetaceae</taxon>
        <taxon>Symmachiella</taxon>
    </lineage>
</organism>
<name>A0A517ZV96_9PLAN</name>
<proteinExistence type="predicted"/>
<feature type="region of interest" description="Disordered" evidence="1">
    <location>
        <begin position="154"/>
        <end position="173"/>
    </location>
</feature>
<keyword evidence="3" id="KW-1185">Reference proteome</keyword>
<dbReference type="Proteomes" id="UP000319383">
    <property type="component" value="Chromosome"/>
</dbReference>
<evidence type="ECO:0000313" key="3">
    <source>
        <dbReference type="Proteomes" id="UP000319383"/>
    </source>
</evidence>
<accession>A0A517ZV96</accession>
<evidence type="ECO:0000313" key="2">
    <source>
        <dbReference type="EMBL" id="QDU46365.1"/>
    </source>
</evidence>
<dbReference type="AlphaFoldDB" id="A0A517ZV96"/>
<gene>
    <name evidence="2" type="ORF">Mal52_48840</name>
</gene>